<dbReference type="EMBL" id="CP002382">
    <property type="protein sequence ID" value="AEP10721.1"/>
    <property type="molecule type" value="Genomic_DNA"/>
</dbReference>
<dbReference type="HOGENOM" id="CLU_2001234_0_0_5"/>
<dbReference type="AlphaFoldDB" id="G2KNS6"/>
<dbReference type="KEGG" id="mai:MICA_2419"/>
<keyword evidence="2" id="KW-1185">Reference proteome</keyword>
<dbReference type="Proteomes" id="UP000009286">
    <property type="component" value="Chromosome"/>
</dbReference>
<gene>
    <name evidence="1" type="ordered locus">MICA_2419</name>
</gene>
<protein>
    <submittedName>
        <fullName evidence="1">Uncharacterized protein</fullName>
    </submittedName>
</protein>
<proteinExistence type="predicted"/>
<evidence type="ECO:0000313" key="2">
    <source>
        <dbReference type="Proteomes" id="UP000009286"/>
    </source>
</evidence>
<dbReference type="RefSeq" id="WP_014103944.1">
    <property type="nucleotide sequence ID" value="NC_016026.1"/>
</dbReference>
<name>G2KNS6_MICAA</name>
<organism evidence="1 2">
    <name type="scientific">Micavibrio aeruginosavorus (strain ARL-13)</name>
    <dbReference type="NCBI Taxonomy" id="856793"/>
    <lineage>
        <taxon>Bacteria</taxon>
        <taxon>Pseudomonadati</taxon>
        <taxon>Bdellovibrionota</taxon>
        <taxon>Bdellovibrionia</taxon>
        <taxon>Bdellovibrionales</taxon>
        <taxon>Pseudobdellovibrionaceae</taxon>
        <taxon>Micavibrio</taxon>
    </lineage>
</organism>
<dbReference type="STRING" id="856793.MICA_2419"/>
<evidence type="ECO:0000313" key="1">
    <source>
        <dbReference type="EMBL" id="AEP10721.1"/>
    </source>
</evidence>
<sequence length="124" mass="14079">MSQTTSFDDIFAPRAVSADSPMDLPLAQRMDVALMINENQKVWIAHDKPFGDVMMWAEYDADAATLVLMSQSGRLHDLGMPIHKPFRKHLLKAREIHTVYMKNRQVADVGVLPLMVRETGIYHS</sequence>
<reference evidence="1 2" key="1">
    <citation type="journal article" date="2011" name="BMC Genomics">
        <title>Genomic insights into an obligate epibiotic bacterial predator: Micavibrio aeruginosavorus ARL-13.</title>
        <authorList>
            <person name="Wang Z."/>
            <person name="Kadouri D."/>
            <person name="Wu M."/>
        </authorList>
    </citation>
    <scope>NUCLEOTIDE SEQUENCE [LARGE SCALE GENOMIC DNA]</scope>
    <source>
        <strain evidence="1 2">ARL-13</strain>
    </source>
</reference>
<dbReference type="OrthoDB" id="9810080at2"/>
<accession>G2KNS6</accession>